<protein>
    <recommendedName>
        <fullName evidence="1">Catabolite control protein A</fullName>
    </recommendedName>
</protein>
<dbReference type="CDD" id="cd06267">
    <property type="entry name" value="PBP1_LacI_sugar_binding-like"/>
    <property type="match status" value="1"/>
</dbReference>
<dbReference type="Pfam" id="PF00356">
    <property type="entry name" value="LacI"/>
    <property type="match status" value="1"/>
</dbReference>
<evidence type="ECO:0000256" key="4">
    <source>
        <dbReference type="ARBA" id="ARBA00023163"/>
    </source>
</evidence>
<accession>A0AB72Z566</accession>
<dbReference type="GO" id="GO:0003700">
    <property type="term" value="F:DNA-binding transcription factor activity"/>
    <property type="evidence" value="ECO:0007669"/>
    <property type="project" value="TreeGrafter"/>
</dbReference>
<feature type="domain" description="HTH lacI-type" evidence="5">
    <location>
        <begin position="20"/>
        <end position="74"/>
    </location>
</feature>
<keyword evidence="2" id="KW-0805">Transcription regulation</keyword>
<dbReference type="SUPFAM" id="SSF53822">
    <property type="entry name" value="Periplasmic binding protein-like I"/>
    <property type="match status" value="1"/>
</dbReference>
<dbReference type="CDD" id="cd01392">
    <property type="entry name" value="HTH_LacI"/>
    <property type="match status" value="1"/>
</dbReference>
<dbReference type="InterPro" id="IPR046335">
    <property type="entry name" value="LacI/GalR-like_sensor"/>
</dbReference>
<dbReference type="FunFam" id="1.10.260.40:FF:000002">
    <property type="entry name" value="HTH-type transcriptional repressor PurR"/>
    <property type="match status" value="1"/>
</dbReference>
<keyword evidence="8" id="KW-1185">Reference proteome</keyword>
<keyword evidence="4" id="KW-0804">Transcription</keyword>
<dbReference type="PRINTS" id="PR00036">
    <property type="entry name" value="HTHLACI"/>
</dbReference>
<evidence type="ECO:0000256" key="1">
    <source>
        <dbReference type="ARBA" id="ARBA00019435"/>
    </source>
</evidence>
<dbReference type="InterPro" id="IPR010982">
    <property type="entry name" value="Lambda_DNA-bd_dom_sf"/>
</dbReference>
<dbReference type="InterPro" id="IPR000843">
    <property type="entry name" value="HTH_LacI"/>
</dbReference>
<dbReference type="SMART" id="SM00354">
    <property type="entry name" value="HTH_LACI"/>
    <property type="match status" value="1"/>
</dbReference>
<organism evidence="7 8">
    <name type="scientific">Listeria innocua ATCC 33091</name>
    <dbReference type="NCBI Taxonomy" id="1002366"/>
    <lineage>
        <taxon>Bacteria</taxon>
        <taxon>Bacillati</taxon>
        <taxon>Bacillota</taxon>
        <taxon>Bacilli</taxon>
        <taxon>Bacillales</taxon>
        <taxon>Listeriaceae</taxon>
        <taxon>Listeria</taxon>
    </lineage>
</organism>
<dbReference type="InterPro" id="IPR028082">
    <property type="entry name" value="Peripla_BP_I"/>
</dbReference>
<dbReference type="PANTHER" id="PTHR30146">
    <property type="entry name" value="LACI-RELATED TRANSCRIPTIONAL REPRESSOR"/>
    <property type="match status" value="1"/>
</dbReference>
<proteinExistence type="predicted"/>
<evidence type="ECO:0000259" key="5">
    <source>
        <dbReference type="PROSITE" id="PS50932"/>
    </source>
</evidence>
<dbReference type="Pfam" id="PF13377">
    <property type="entry name" value="Peripla_BP_3"/>
    <property type="match status" value="1"/>
</dbReference>
<keyword evidence="3" id="KW-0238">DNA-binding</keyword>
<evidence type="ECO:0000256" key="2">
    <source>
        <dbReference type="ARBA" id="ARBA00023015"/>
    </source>
</evidence>
<dbReference type="InterPro" id="IPR001387">
    <property type="entry name" value="Cro/C1-type_HTH"/>
</dbReference>
<evidence type="ECO:0000313" key="8">
    <source>
        <dbReference type="Proteomes" id="UP000003597"/>
    </source>
</evidence>
<reference evidence="7 8" key="1">
    <citation type="submission" date="2011-08" db="EMBL/GenBank/DDBJ databases">
        <authorList>
            <person name="Weinstock G."/>
            <person name="Sodergren E."/>
            <person name="Clifton S."/>
            <person name="Fulton L."/>
            <person name="Fulton B."/>
            <person name="Courtney L."/>
            <person name="Fronick C."/>
            <person name="Harrison M."/>
            <person name="Strong C."/>
            <person name="Farmer C."/>
            <person name="Delahaunty K."/>
            <person name="Markovic C."/>
            <person name="Hall O."/>
            <person name="Minx P."/>
            <person name="Tomlinson C."/>
            <person name="Mitreva M."/>
            <person name="Hou S."/>
            <person name="Chen J."/>
            <person name="Wollam A."/>
            <person name="Pepin K.H."/>
            <person name="Johnson M."/>
            <person name="Bhonagiri V."/>
            <person name="Zhang X."/>
            <person name="Suruliraj S."/>
            <person name="Warren W."/>
            <person name="Chinwalla A."/>
            <person name="Mardis E.R."/>
            <person name="Wilson R.K."/>
        </authorList>
    </citation>
    <scope>NUCLEOTIDE SEQUENCE [LARGE SCALE GENOMIC DNA]</scope>
    <source>
        <strain evidence="7 8">ATCC 33091</strain>
    </source>
</reference>
<dbReference type="EMBL" id="AGCN01000042">
    <property type="protein sequence ID" value="EHN60138.1"/>
    <property type="molecule type" value="Genomic_DNA"/>
</dbReference>
<name>A0AB72Z566_LISIO</name>
<sequence length="358" mass="40069">MIMTGTDTGNNRERKITLAATIYDIAKHAGVSKSTVSRVLNNQANISKESRQKVLEAIDELNYQPSKLARALTSSGFDAIMVISNRSTTTTTGNPFFSEIIQSISTQAELENFDLILQTAKNSEDELKKCLSKIQEKMIKGIIMLSSPADEDFFHQLDPYNIPIVVTGKVEGHYKNIYSVDTDNFGDSYALTKHLIKQGHKKIACIHAPLDYHVSIDRLAGFRSCLFDHQLDLRNDWIIDSGYSIEDSYKAALRLMESTDKPTAVFATDDLKVLSIYKMAADKNLQIPADFSVIGYNDKVASSFLSPPLTSIDIPINKLGKKATNLLFRLIHQDKNVPKTTIIKTEMIERESIQKIND</sequence>
<feature type="domain" description="HTH cro/C1-type" evidence="6">
    <location>
        <begin position="21"/>
        <end position="64"/>
    </location>
</feature>
<dbReference type="SUPFAM" id="SSF47413">
    <property type="entry name" value="lambda repressor-like DNA-binding domains"/>
    <property type="match status" value="1"/>
</dbReference>
<dbReference type="PANTHER" id="PTHR30146:SF109">
    <property type="entry name" value="HTH-TYPE TRANSCRIPTIONAL REGULATOR GALS"/>
    <property type="match status" value="1"/>
</dbReference>
<dbReference type="PROSITE" id="PS50932">
    <property type="entry name" value="HTH_LACI_2"/>
    <property type="match status" value="1"/>
</dbReference>
<evidence type="ECO:0000259" key="6">
    <source>
        <dbReference type="PROSITE" id="PS50943"/>
    </source>
</evidence>
<gene>
    <name evidence="7" type="ORF">HMPREF0557_02738</name>
</gene>
<comment type="caution">
    <text evidence="7">The sequence shown here is derived from an EMBL/GenBank/DDBJ whole genome shotgun (WGS) entry which is preliminary data.</text>
</comment>
<dbReference type="Gene3D" id="1.10.260.40">
    <property type="entry name" value="lambda repressor-like DNA-binding domains"/>
    <property type="match status" value="1"/>
</dbReference>
<dbReference type="PROSITE" id="PS50943">
    <property type="entry name" value="HTH_CROC1"/>
    <property type="match status" value="1"/>
</dbReference>
<dbReference type="Gene3D" id="3.40.50.2300">
    <property type="match status" value="2"/>
</dbReference>
<dbReference type="AlphaFoldDB" id="A0AB72Z566"/>
<dbReference type="Proteomes" id="UP000003597">
    <property type="component" value="Unassembled WGS sequence"/>
</dbReference>
<dbReference type="GO" id="GO:0000976">
    <property type="term" value="F:transcription cis-regulatory region binding"/>
    <property type="evidence" value="ECO:0007669"/>
    <property type="project" value="TreeGrafter"/>
</dbReference>
<dbReference type="PROSITE" id="PS00356">
    <property type="entry name" value="HTH_LACI_1"/>
    <property type="match status" value="1"/>
</dbReference>
<evidence type="ECO:0000256" key="3">
    <source>
        <dbReference type="ARBA" id="ARBA00023125"/>
    </source>
</evidence>
<evidence type="ECO:0000313" key="7">
    <source>
        <dbReference type="EMBL" id="EHN60138.1"/>
    </source>
</evidence>